<dbReference type="AlphaFoldDB" id="T2KKD1"/>
<accession>T2KKD1</accession>
<dbReference type="RefSeq" id="WP_051774562.1">
    <property type="nucleotide sequence ID" value="NZ_HG315671.1"/>
</dbReference>
<evidence type="ECO:0000313" key="2">
    <source>
        <dbReference type="Proteomes" id="UP000016160"/>
    </source>
</evidence>
<dbReference type="OrthoDB" id="9810698at2"/>
<dbReference type="Pfam" id="PF13557">
    <property type="entry name" value="Phenol_MetA_deg"/>
    <property type="match status" value="1"/>
</dbReference>
<keyword evidence="2" id="KW-1185">Reference proteome</keyword>
<dbReference type="STRING" id="1347342.BN863_11590"/>
<sequence>MTYSKYKFTKYKKQNGLSFFKQLCLLVFIMTFNNIVHSQNSKKFVSPLQTGHYTPGFLSIRDFADPAPASGIIVLDYNIYQYGDKFYNSTGDQLNQIGNVKLDSNLKGYINNPFLLYASKKKILGATYFGGVSVPYVTVNTNLAYSRIGTITGDEKNGNVSGKVSGFSDLNVLPLYLSWSKSSYNITAGYMFYAPTGKFELGGDDNTGLGYWSNIFQTFGYWYPQKIEDKPSKALAVMLGASYELTGKIKDSDVNIGDRFSLDYGIEQYLNEKFSVGIYGGNNWQVSKDKGSQVYWDNTVKDRLGIVGIQLAYWLLPNRLQAVGKWGFSYGAIERYQQNSVQINLVFITGALSNSN</sequence>
<reference evidence="1 2" key="1">
    <citation type="journal article" date="2013" name="Appl. Environ. Microbiol.">
        <title>The genome of the alga-associated marine flavobacterium Formosa agariphila KMM 3901T reveals a broad potential for degradation of algal polysaccharides.</title>
        <authorList>
            <person name="Mann A.J."/>
            <person name="Hahnke R.L."/>
            <person name="Huang S."/>
            <person name="Werner J."/>
            <person name="Xing P."/>
            <person name="Barbeyron T."/>
            <person name="Huettel B."/>
            <person name="Stueber K."/>
            <person name="Reinhardt R."/>
            <person name="Harder J."/>
            <person name="Gloeckner F.O."/>
            <person name="Amann R.I."/>
            <person name="Teeling H."/>
        </authorList>
    </citation>
    <scope>NUCLEOTIDE SEQUENCE [LARGE SCALE GENOMIC DNA]</scope>
    <source>
        <strain evidence="2">DSM 15362 / KCTC 12365 / LMG 23005 / KMM 3901</strain>
    </source>
</reference>
<name>T2KKD1_FORAG</name>
<dbReference type="InterPro" id="IPR025737">
    <property type="entry name" value="FApF"/>
</dbReference>
<dbReference type="eggNOG" id="COG4313">
    <property type="taxonomic scope" value="Bacteria"/>
</dbReference>
<organism evidence="1 2">
    <name type="scientific">Formosa agariphila (strain DSM 15362 / KCTC 12365 / LMG 23005 / KMM 3901 / M-2Alg 35-1)</name>
    <dbReference type="NCBI Taxonomy" id="1347342"/>
    <lineage>
        <taxon>Bacteria</taxon>
        <taxon>Pseudomonadati</taxon>
        <taxon>Bacteroidota</taxon>
        <taxon>Flavobacteriia</taxon>
        <taxon>Flavobacteriales</taxon>
        <taxon>Flavobacteriaceae</taxon>
        <taxon>Formosa</taxon>
    </lineage>
</organism>
<dbReference type="Proteomes" id="UP000016160">
    <property type="component" value="Chromosome"/>
</dbReference>
<gene>
    <name evidence="1" type="ORF">BN863_11590</name>
</gene>
<dbReference type="HOGENOM" id="CLU_066206_2_1_10"/>
<dbReference type="EMBL" id="HG315671">
    <property type="protein sequence ID" value="CDF78871.1"/>
    <property type="molecule type" value="Genomic_DNA"/>
</dbReference>
<protein>
    <submittedName>
        <fullName evidence="1">Protein involved in meta-pathway of phenol degradation-like protein</fullName>
    </submittedName>
</protein>
<proteinExistence type="predicted"/>
<evidence type="ECO:0000313" key="1">
    <source>
        <dbReference type="EMBL" id="CDF78871.1"/>
    </source>
</evidence>
<dbReference type="PATRIC" id="fig|1347342.6.peg.1169"/>